<evidence type="ECO:0000259" key="4">
    <source>
        <dbReference type="PROSITE" id="PS50188"/>
    </source>
</evidence>
<keyword evidence="1" id="KW-0479">Metal-binding</keyword>
<proteinExistence type="predicted"/>
<dbReference type="InterPro" id="IPR006574">
    <property type="entry name" value="PRY"/>
</dbReference>
<dbReference type="GO" id="GO:0008270">
    <property type="term" value="F:zinc ion binding"/>
    <property type="evidence" value="ECO:0007669"/>
    <property type="project" value="UniProtKB-KW"/>
</dbReference>
<dbReference type="InterPro" id="IPR003879">
    <property type="entry name" value="Butyrophylin_SPRY"/>
</dbReference>
<evidence type="ECO:0000256" key="1">
    <source>
        <dbReference type="ARBA" id="ARBA00022723"/>
    </source>
</evidence>
<dbReference type="PROSITE" id="PS50188">
    <property type="entry name" value="B302_SPRY"/>
    <property type="match status" value="1"/>
</dbReference>
<evidence type="ECO:0000256" key="3">
    <source>
        <dbReference type="ARBA" id="ARBA00022833"/>
    </source>
</evidence>
<dbReference type="InterPro" id="IPR003877">
    <property type="entry name" value="SPRY_dom"/>
</dbReference>
<feature type="domain" description="B30.2/SPRY" evidence="4">
    <location>
        <begin position="11"/>
        <end position="204"/>
    </location>
</feature>
<dbReference type="InterPro" id="IPR051051">
    <property type="entry name" value="E3_ubiq-ligase_TRIM/RNF"/>
</dbReference>
<gene>
    <name evidence="6" type="primary">LOC103364168</name>
</gene>
<dbReference type="SUPFAM" id="SSF49899">
    <property type="entry name" value="Concanavalin A-like lectins/glucanases"/>
    <property type="match status" value="1"/>
</dbReference>
<dbReference type="AlphaFoldDB" id="A0A9Y4K952"/>
<evidence type="ECO:0000313" key="6">
    <source>
        <dbReference type="RefSeq" id="XP_008289414.1"/>
    </source>
</evidence>
<dbReference type="Gene3D" id="2.60.120.920">
    <property type="match status" value="1"/>
</dbReference>
<protein>
    <submittedName>
        <fullName evidence="6">Stonustoxin subunit beta-like</fullName>
    </submittedName>
</protein>
<evidence type="ECO:0000256" key="2">
    <source>
        <dbReference type="ARBA" id="ARBA00022771"/>
    </source>
</evidence>
<dbReference type="GeneID" id="103364168"/>
<dbReference type="PANTHER" id="PTHR25465">
    <property type="entry name" value="B-BOX DOMAIN CONTAINING"/>
    <property type="match status" value="1"/>
</dbReference>
<keyword evidence="2" id="KW-0863">Zinc-finger</keyword>
<name>A0A9Y4K952_9TELE</name>
<keyword evidence="3" id="KW-0862">Zinc</keyword>
<dbReference type="CDD" id="cd16040">
    <property type="entry name" value="SPRY_PRY_SNTX"/>
    <property type="match status" value="1"/>
</dbReference>
<reference evidence="6" key="1">
    <citation type="submission" date="2025-08" db="UniProtKB">
        <authorList>
            <consortium name="RefSeq"/>
        </authorList>
    </citation>
    <scope>IDENTIFICATION</scope>
</reference>
<dbReference type="SMART" id="SM00449">
    <property type="entry name" value="SPRY"/>
    <property type="match status" value="1"/>
</dbReference>
<dbReference type="Pfam" id="PF13765">
    <property type="entry name" value="PRY"/>
    <property type="match status" value="1"/>
</dbReference>
<dbReference type="InterPro" id="IPR001870">
    <property type="entry name" value="B30.2/SPRY"/>
</dbReference>
<dbReference type="SMART" id="SM00589">
    <property type="entry name" value="PRY"/>
    <property type="match status" value="1"/>
</dbReference>
<evidence type="ECO:0000313" key="5">
    <source>
        <dbReference type="Proteomes" id="UP000694891"/>
    </source>
</evidence>
<dbReference type="GO" id="GO:0005737">
    <property type="term" value="C:cytoplasm"/>
    <property type="evidence" value="ECO:0007669"/>
    <property type="project" value="UniProtKB-ARBA"/>
</dbReference>
<dbReference type="InterPro" id="IPR013320">
    <property type="entry name" value="ConA-like_dom_sf"/>
</dbReference>
<dbReference type="PRINTS" id="PR01407">
    <property type="entry name" value="BUTYPHLNCDUF"/>
</dbReference>
<organism evidence="5 6">
    <name type="scientific">Stegastes partitus</name>
    <name type="common">bicolor damselfish</name>
    <dbReference type="NCBI Taxonomy" id="144197"/>
    <lineage>
        <taxon>Eukaryota</taxon>
        <taxon>Metazoa</taxon>
        <taxon>Chordata</taxon>
        <taxon>Craniata</taxon>
        <taxon>Vertebrata</taxon>
        <taxon>Euteleostomi</taxon>
        <taxon>Actinopterygii</taxon>
        <taxon>Neopterygii</taxon>
        <taxon>Teleostei</taxon>
        <taxon>Neoteleostei</taxon>
        <taxon>Acanthomorphata</taxon>
        <taxon>Ovalentaria</taxon>
        <taxon>Pomacentridae</taxon>
        <taxon>Stegastes</taxon>
    </lineage>
</organism>
<sequence length="211" mass="23934">MGRFLTVCSFRVDHGGEHRLKRGLQKYACELTLDPNTAHRSLLLSEDNKRVTSAKEDQPHQFHPDRFDTIVQLLCSNGLTGRCYWEVKTKNCFTIGVTYRGISRRGKGADCQLGGNDKSWSLCNNWCSWQIRTRTRTGSFKSSDRIAVYLDWPAGSVSFYRVSSDTLIHLYTFYSRFTEPLYPGFGLDSSGYSPASVSLCPLMSEQSQTEV</sequence>
<dbReference type="PANTHER" id="PTHR25465:SF14">
    <property type="entry name" value="E3 UBIQUITIN-PROTEIN LIGASE TRIM65"/>
    <property type="match status" value="1"/>
</dbReference>
<dbReference type="Proteomes" id="UP000694891">
    <property type="component" value="Unplaced"/>
</dbReference>
<dbReference type="InterPro" id="IPR043136">
    <property type="entry name" value="B30.2/SPRY_sf"/>
</dbReference>
<dbReference type="Pfam" id="PF00622">
    <property type="entry name" value="SPRY"/>
    <property type="match status" value="1"/>
</dbReference>
<dbReference type="RefSeq" id="XP_008289414.1">
    <property type="nucleotide sequence ID" value="XM_008291192.1"/>
</dbReference>
<keyword evidence="5" id="KW-1185">Reference proteome</keyword>
<accession>A0A9Y4K952</accession>